<name>A0A383CHC5_9ZZZZ</name>
<dbReference type="PANTHER" id="PTHR33706:SF1">
    <property type="entry name" value="TPR REPEAT PROTEIN"/>
    <property type="match status" value="1"/>
</dbReference>
<feature type="non-terminal residue" evidence="2">
    <location>
        <position position="194"/>
    </location>
</feature>
<dbReference type="PANTHER" id="PTHR33706">
    <property type="entry name" value="MORN VARIANT REPEAT PROTEIN"/>
    <property type="match status" value="1"/>
</dbReference>
<feature type="compositionally biased region" description="Basic and acidic residues" evidence="1">
    <location>
        <begin position="175"/>
        <end position="186"/>
    </location>
</feature>
<protein>
    <recommendedName>
        <fullName evidence="3">Toxin-antitoxin system YwqK family antitoxin</fullName>
    </recommendedName>
</protein>
<evidence type="ECO:0000313" key="2">
    <source>
        <dbReference type="EMBL" id="SVE31145.1"/>
    </source>
</evidence>
<dbReference type="Pfam" id="PF07661">
    <property type="entry name" value="MORN_2"/>
    <property type="match status" value="2"/>
</dbReference>
<accession>A0A383CHC5</accession>
<dbReference type="SUPFAM" id="SSF82185">
    <property type="entry name" value="Histone H3 K4-specific methyltransferase SET7/9 N-terminal domain"/>
    <property type="match status" value="1"/>
</dbReference>
<dbReference type="AlphaFoldDB" id="A0A383CHC5"/>
<dbReference type="EMBL" id="UINC01208557">
    <property type="protein sequence ID" value="SVE31145.1"/>
    <property type="molecule type" value="Genomic_DNA"/>
</dbReference>
<reference evidence="2" key="1">
    <citation type="submission" date="2018-05" db="EMBL/GenBank/DDBJ databases">
        <authorList>
            <person name="Lanie J.A."/>
            <person name="Ng W.-L."/>
            <person name="Kazmierczak K.M."/>
            <person name="Andrzejewski T.M."/>
            <person name="Davidsen T.M."/>
            <person name="Wayne K.J."/>
            <person name="Tettelin H."/>
            <person name="Glass J.I."/>
            <person name="Rusch D."/>
            <person name="Podicherti R."/>
            <person name="Tsui H.-C.T."/>
            <person name="Winkler M.E."/>
        </authorList>
    </citation>
    <scope>NUCLEOTIDE SEQUENCE</scope>
</reference>
<sequence length="194" mass="21905">MKKILILLVLLFSTSVSSLVWGAENYDDCILKNMKGIGSDVAAKAIKDVCKVKHINTIFSICVETEAQIINGIIFLPNMNEPFAGNNLCKHINGQVKSKGEITDGKNDGKWIWWHENGQKGLEKNYKDGKLDGKVTGWYNHIGLDGQIWSEKHYKDGKKDGKWTTWSESGQIRSEEHYKDGKKDGKWTTWSESG</sequence>
<dbReference type="Gene3D" id="2.20.110.10">
    <property type="entry name" value="Histone H3 K4-specific methyltransferase SET7/9 N-terminal domain"/>
    <property type="match status" value="2"/>
</dbReference>
<organism evidence="2">
    <name type="scientific">marine metagenome</name>
    <dbReference type="NCBI Taxonomy" id="408172"/>
    <lineage>
        <taxon>unclassified sequences</taxon>
        <taxon>metagenomes</taxon>
        <taxon>ecological metagenomes</taxon>
    </lineage>
</organism>
<evidence type="ECO:0008006" key="3">
    <source>
        <dbReference type="Google" id="ProtNLM"/>
    </source>
</evidence>
<dbReference type="InterPro" id="IPR011652">
    <property type="entry name" value="MORN_2"/>
</dbReference>
<feature type="region of interest" description="Disordered" evidence="1">
    <location>
        <begin position="175"/>
        <end position="194"/>
    </location>
</feature>
<gene>
    <name evidence="2" type="ORF">METZ01_LOCUS483999</name>
</gene>
<evidence type="ECO:0000256" key="1">
    <source>
        <dbReference type="SAM" id="MobiDB-lite"/>
    </source>
</evidence>
<proteinExistence type="predicted"/>